<feature type="domain" description="Response regulatory" evidence="15">
    <location>
        <begin position="827"/>
        <end position="946"/>
    </location>
</feature>
<dbReference type="PROSITE" id="PS50110">
    <property type="entry name" value="RESPONSE_REGULATORY"/>
    <property type="match status" value="1"/>
</dbReference>
<dbReference type="InterPro" id="IPR035965">
    <property type="entry name" value="PAS-like_dom_sf"/>
</dbReference>
<comment type="subunit">
    <text evidence="9">At low DSF concentrations, interacts with RpfF.</text>
</comment>
<dbReference type="Pfam" id="PF02518">
    <property type="entry name" value="HATPase_c"/>
    <property type="match status" value="1"/>
</dbReference>
<dbReference type="InterPro" id="IPR003661">
    <property type="entry name" value="HisK_dim/P_dom"/>
</dbReference>
<dbReference type="SMART" id="SM00062">
    <property type="entry name" value="PBPb"/>
    <property type="match status" value="1"/>
</dbReference>
<dbReference type="SUPFAM" id="SSF53850">
    <property type="entry name" value="Periplasmic binding protein-like II"/>
    <property type="match status" value="1"/>
</dbReference>
<dbReference type="SMART" id="SM00387">
    <property type="entry name" value="HATPase_c"/>
    <property type="match status" value="1"/>
</dbReference>
<dbReference type="Proteomes" id="UP000292423">
    <property type="component" value="Unassembled WGS sequence"/>
</dbReference>
<dbReference type="Pfam" id="PF00072">
    <property type="entry name" value="Response_reg"/>
    <property type="match status" value="1"/>
</dbReference>
<evidence type="ECO:0000259" key="16">
    <source>
        <dbReference type="PROSITE" id="PS50112"/>
    </source>
</evidence>
<feature type="domain" description="Histidine kinase" evidence="14">
    <location>
        <begin position="460"/>
        <end position="681"/>
    </location>
</feature>
<protein>
    <recommendedName>
        <fullName evidence="10">Sensory/regulatory protein RpfC</fullName>
        <ecNumber evidence="2">2.7.13.3</ecNumber>
    </recommendedName>
</protein>
<reference evidence="17 18" key="1">
    <citation type="submission" date="2019-02" db="EMBL/GenBank/DDBJ databases">
        <title>Genomic Encyclopedia of Type Strains, Phase IV (KMG-IV): sequencing the most valuable type-strain genomes for metagenomic binning, comparative biology and taxonomic classification.</title>
        <authorList>
            <person name="Goeker M."/>
        </authorList>
    </citation>
    <scope>NUCLEOTIDE SEQUENCE [LARGE SCALE GENOMIC DNA]</scope>
    <source>
        <strain evidence="17 18">DSM 105135</strain>
    </source>
</reference>
<feature type="transmembrane region" description="Helical" evidence="12">
    <location>
        <begin position="273"/>
        <end position="293"/>
    </location>
</feature>
<dbReference type="AlphaFoldDB" id="A0A4Q7YJZ0"/>
<dbReference type="EC" id="2.7.13.3" evidence="2"/>
<evidence type="ECO:0000256" key="7">
    <source>
        <dbReference type="ARBA" id="ARBA00022840"/>
    </source>
</evidence>
<dbReference type="GO" id="GO:0005524">
    <property type="term" value="F:ATP binding"/>
    <property type="evidence" value="ECO:0007669"/>
    <property type="project" value="UniProtKB-KW"/>
</dbReference>
<evidence type="ECO:0000256" key="9">
    <source>
        <dbReference type="ARBA" id="ARBA00064003"/>
    </source>
</evidence>
<evidence type="ECO:0000256" key="4">
    <source>
        <dbReference type="ARBA" id="ARBA00022679"/>
    </source>
</evidence>
<dbReference type="InterPro" id="IPR036097">
    <property type="entry name" value="HisK_dim/P_sf"/>
</dbReference>
<evidence type="ECO:0000256" key="10">
    <source>
        <dbReference type="ARBA" id="ARBA00068150"/>
    </source>
</evidence>
<evidence type="ECO:0000256" key="5">
    <source>
        <dbReference type="ARBA" id="ARBA00022741"/>
    </source>
</evidence>
<keyword evidence="5" id="KW-0547">Nucleotide-binding</keyword>
<dbReference type="InterPro" id="IPR000014">
    <property type="entry name" value="PAS"/>
</dbReference>
<feature type="signal peptide" evidence="13">
    <location>
        <begin position="1"/>
        <end position="21"/>
    </location>
</feature>
<dbReference type="CDD" id="cd01007">
    <property type="entry name" value="PBP2_BvgS_HisK_like"/>
    <property type="match status" value="1"/>
</dbReference>
<dbReference type="Pfam" id="PF00497">
    <property type="entry name" value="SBP_bac_3"/>
    <property type="match status" value="1"/>
</dbReference>
<evidence type="ECO:0000256" key="3">
    <source>
        <dbReference type="ARBA" id="ARBA00022553"/>
    </source>
</evidence>
<dbReference type="PRINTS" id="PR00344">
    <property type="entry name" value="BCTRLSENSOR"/>
</dbReference>
<proteinExistence type="predicted"/>
<feature type="modified residue" description="4-aspartylphosphate" evidence="11">
    <location>
        <position position="879"/>
    </location>
</feature>
<dbReference type="PANTHER" id="PTHR45339">
    <property type="entry name" value="HYBRID SIGNAL TRANSDUCTION HISTIDINE KINASE J"/>
    <property type="match status" value="1"/>
</dbReference>
<dbReference type="CDD" id="cd00082">
    <property type="entry name" value="HisKA"/>
    <property type="match status" value="1"/>
</dbReference>
<dbReference type="Gene3D" id="3.40.190.10">
    <property type="entry name" value="Periplasmic binding protein-like II"/>
    <property type="match status" value="2"/>
</dbReference>
<dbReference type="Gene3D" id="1.10.287.130">
    <property type="match status" value="1"/>
</dbReference>
<keyword evidence="12" id="KW-1133">Transmembrane helix</keyword>
<dbReference type="SUPFAM" id="SSF47384">
    <property type="entry name" value="Homodimeric domain of signal transducing histidine kinase"/>
    <property type="match status" value="1"/>
</dbReference>
<dbReference type="InterPro" id="IPR036890">
    <property type="entry name" value="HATPase_C_sf"/>
</dbReference>
<dbReference type="FunFam" id="3.30.565.10:FF:000010">
    <property type="entry name" value="Sensor histidine kinase RcsC"/>
    <property type="match status" value="1"/>
</dbReference>
<dbReference type="RefSeq" id="WP_165391506.1">
    <property type="nucleotide sequence ID" value="NZ_SHKX01000015.1"/>
</dbReference>
<keyword evidence="12" id="KW-0472">Membrane</keyword>
<keyword evidence="12" id="KW-0812">Transmembrane</keyword>
<evidence type="ECO:0000259" key="14">
    <source>
        <dbReference type="PROSITE" id="PS50109"/>
    </source>
</evidence>
<dbReference type="InterPro" id="IPR003594">
    <property type="entry name" value="HATPase_dom"/>
</dbReference>
<keyword evidence="13" id="KW-0732">Signal</keyword>
<comment type="catalytic activity">
    <reaction evidence="1">
        <text>ATP + protein L-histidine = ADP + protein N-phospho-L-histidine.</text>
        <dbReference type="EC" id="2.7.13.3"/>
    </reaction>
</comment>
<dbReference type="CDD" id="cd16922">
    <property type="entry name" value="HATPase_EvgS-ArcB-TorS-like"/>
    <property type="match status" value="1"/>
</dbReference>
<keyword evidence="3 11" id="KW-0597">Phosphoprotein</keyword>
<keyword evidence="8" id="KW-0902">Two-component regulatory system</keyword>
<dbReference type="SUPFAM" id="SSF55874">
    <property type="entry name" value="ATPase domain of HSP90 chaperone/DNA topoisomerase II/histidine kinase"/>
    <property type="match status" value="1"/>
</dbReference>
<dbReference type="Pfam" id="PF00512">
    <property type="entry name" value="HisKA"/>
    <property type="match status" value="1"/>
</dbReference>
<organism evidence="17 18">
    <name type="scientific">Fluviicoccus keumensis</name>
    <dbReference type="NCBI Taxonomy" id="1435465"/>
    <lineage>
        <taxon>Bacteria</taxon>
        <taxon>Pseudomonadati</taxon>
        <taxon>Pseudomonadota</taxon>
        <taxon>Gammaproteobacteria</taxon>
        <taxon>Moraxellales</taxon>
        <taxon>Moraxellaceae</taxon>
        <taxon>Fluviicoccus</taxon>
    </lineage>
</organism>
<dbReference type="EMBL" id="SHKX01000015">
    <property type="protein sequence ID" value="RZU37123.1"/>
    <property type="molecule type" value="Genomic_DNA"/>
</dbReference>
<dbReference type="InterPro" id="IPR001789">
    <property type="entry name" value="Sig_transdc_resp-reg_receiver"/>
</dbReference>
<dbReference type="InterPro" id="IPR011006">
    <property type="entry name" value="CheY-like_superfamily"/>
</dbReference>
<feature type="chain" id="PRO_5020887306" description="Sensory/regulatory protein RpfC" evidence="13">
    <location>
        <begin position="22"/>
        <end position="951"/>
    </location>
</feature>
<keyword evidence="6 17" id="KW-0418">Kinase</keyword>
<evidence type="ECO:0000256" key="8">
    <source>
        <dbReference type="ARBA" id="ARBA00023012"/>
    </source>
</evidence>
<dbReference type="SUPFAM" id="SSF55785">
    <property type="entry name" value="PYP-like sensor domain (PAS domain)"/>
    <property type="match status" value="1"/>
</dbReference>
<sequence length="951" mass="106313">MGFPRVAWLLWLLLMPLAASALTLSAAEREWLAQHPVIRVGIDPEWPPYEFLDDQSRHQGISADYLKLVSARLGVRFAVGPRQPWSKTQLQLQQKTLDITPSITETPSRRDFLLFTRPYLRFPVVILTRTETPFLGQLEDLNGQRVGVEADYFTDEILKTRYPGIKPVRYRFLDELVSGLSMGEVDYVLSNHASASWLVQSLHVTGIKLAAITPYNSPLSIGVRDDWPLLAGLLDRVIAEITPAEHAAIREKWLGVHKREFSLLDYWRYRPGAVLSGVAFFSGLAVLVVFLFFRMRLQQRHRQEAEVRRALEESEERFRLMIENAPIAFAIFSGKEGEVSLLNRCFIKMFGYEPNELHTVGDWWVRAYPDPVYRDAIRRDWFGRLSAARQAGQDMEPMEARVVCRNGDFRHVRFHSFLLGKLNLVAFIDITPDKENEAVLRAAKEAAESATRAKSEFLANMSHEIRTPMNGILGLSHLLEMTTLDEQQRDYLTRLQNSGELLLQILNDILDLSKVESGKLTLEEEPFRLEQLLESLRNLAVSATQDKPVQVCFRIEPEVPFVLVGDALRLLQVLMNLLGNAIKFTPEGRVDLAVSVREQHEDAVILDFGVSDNGIGMTPEQQSRIFEAFRQADASMTRRFGGTGLGLAICQRLVGLMGGAMQVRSAVGAGSTFSFQVRLGVLRDAEDGPQDAVALRILLVTRDAGLPRAVRALVGRWGWRLDVAGDLGSVCLDVTAMPPPYDWVLFDADLPGEQCQECRRLTGVSLPLVVLQFPWQERLRPAGLPEGVRTLIKPVTPISLKDLAIRIREEGAAVVRPPMAAPLAGKRVLLVEDNAVNQLVGRRMLESLGVRVDTADDGKLALDLLAASGMNCYDAVFMDLQMPVLDGLEATAMLRGMPGFDALPVIAMTANVMPADREACRLAGMTDFIGKPIRLEELTRVLLKWTSAEAS</sequence>
<evidence type="ECO:0000256" key="12">
    <source>
        <dbReference type="SAM" id="Phobius"/>
    </source>
</evidence>
<dbReference type="Gene3D" id="3.40.50.2300">
    <property type="match status" value="1"/>
</dbReference>
<dbReference type="InterPro" id="IPR005467">
    <property type="entry name" value="His_kinase_dom"/>
</dbReference>
<dbReference type="SMART" id="SM00388">
    <property type="entry name" value="HisKA"/>
    <property type="match status" value="1"/>
</dbReference>
<dbReference type="InterPro" id="IPR001638">
    <property type="entry name" value="Solute-binding_3/MltF_N"/>
</dbReference>
<evidence type="ECO:0000313" key="18">
    <source>
        <dbReference type="Proteomes" id="UP000292423"/>
    </source>
</evidence>
<comment type="caution">
    <text evidence="17">The sequence shown here is derived from an EMBL/GenBank/DDBJ whole genome shotgun (WGS) entry which is preliminary data.</text>
</comment>
<dbReference type="Gene3D" id="3.30.565.10">
    <property type="entry name" value="Histidine kinase-like ATPase, C-terminal domain"/>
    <property type="match status" value="1"/>
</dbReference>
<dbReference type="Gene3D" id="3.30.450.20">
    <property type="entry name" value="PAS domain"/>
    <property type="match status" value="1"/>
</dbReference>
<gene>
    <name evidence="17" type="ORF">EV700_2992</name>
</gene>
<evidence type="ECO:0000256" key="2">
    <source>
        <dbReference type="ARBA" id="ARBA00012438"/>
    </source>
</evidence>
<keyword evidence="18" id="KW-1185">Reference proteome</keyword>
<dbReference type="PROSITE" id="PS50112">
    <property type="entry name" value="PAS"/>
    <property type="match status" value="1"/>
</dbReference>
<dbReference type="Pfam" id="PF13188">
    <property type="entry name" value="PAS_8"/>
    <property type="match status" value="1"/>
</dbReference>
<dbReference type="NCBIfam" id="TIGR00229">
    <property type="entry name" value="sensory_box"/>
    <property type="match status" value="1"/>
</dbReference>
<dbReference type="PANTHER" id="PTHR45339:SF1">
    <property type="entry name" value="HYBRID SIGNAL TRANSDUCTION HISTIDINE KINASE J"/>
    <property type="match status" value="1"/>
</dbReference>
<keyword evidence="4" id="KW-0808">Transferase</keyword>
<dbReference type="GO" id="GO:0000155">
    <property type="term" value="F:phosphorelay sensor kinase activity"/>
    <property type="evidence" value="ECO:0007669"/>
    <property type="project" value="InterPro"/>
</dbReference>
<dbReference type="SMART" id="SM00448">
    <property type="entry name" value="REC"/>
    <property type="match status" value="1"/>
</dbReference>
<name>A0A4Q7YJZ0_9GAMM</name>
<dbReference type="CDD" id="cd17546">
    <property type="entry name" value="REC_hyHK_CKI1_RcsC-like"/>
    <property type="match status" value="1"/>
</dbReference>
<dbReference type="FunFam" id="1.10.287.130:FF:000002">
    <property type="entry name" value="Two-component osmosensing histidine kinase"/>
    <property type="match status" value="1"/>
</dbReference>
<evidence type="ECO:0000256" key="6">
    <source>
        <dbReference type="ARBA" id="ARBA00022777"/>
    </source>
</evidence>
<dbReference type="InterPro" id="IPR004358">
    <property type="entry name" value="Sig_transdc_His_kin-like_C"/>
</dbReference>
<evidence type="ECO:0000313" key="17">
    <source>
        <dbReference type="EMBL" id="RZU37123.1"/>
    </source>
</evidence>
<evidence type="ECO:0000256" key="1">
    <source>
        <dbReference type="ARBA" id="ARBA00000085"/>
    </source>
</evidence>
<keyword evidence="7" id="KW-0067">ATP-binding</keyword>
<dbReference type="SUPFAM" id="SSF52172">
    <property type="entry name" value="CheY-like"/>
    <property type="match status" value="1"/>
</dbReference>
<evidence type="ECO:0000259" key="15">
    <source>
        <dbReference type="PROSITE" id="PS50110"/>
    </source>
</evidence>
<feature type="domain" description="PAS" evidence="16">
    <location>
        <begin position="314"/>
        <end position="357"/>
    </location>
</feature>
<evidence type="ECO:0000256" key="13">
    <source>
        <dbReference type="SAM" id="SignalP"/>
    </source>
</evidence>
<dbReference type="PROSITE" id="PS50109">
    <property type="entry name" value="HIS_KIN"/>
    <property type="match status" value="1"/>
</dbReference>
<evidence type="ECO:0000256" key="11">
    <source>
        <dbReference type="PROSITE-ProRule" id="PRU00169"/>
    </source>
</evidence>
<accession>A0A4Q7YJZ0</accession>